<dbReference type="GO" id="GO:0004386">
    <property type="term" value="F:helicase activity"/>
    <property type="evidence" value="ECO:0007669"/>
    <property type="project" value="UniProtKB-KW"/>
</dbReference>
<sequence>MADNFKSLGVRADLVQGLDGLGIQTPTPVQNAVIPFLLNEGSDLIAQAQTGTGKTAAFGVPLLMKVDPSIDKIQGLIIAPTRELAKQIGKELFRFTKFCDPKIFIEVAAGGDKLADQIQRLSRPTPILVATPGRLMDLLKEGLQLDGVQYLVLDEADEMLSMGFQQELASIFKETPKRQATWLFSATFQKRVQGLISDHMSAQAHRVQVDPKQVVNRNIDHQYAICAREEKDAFIIHYLKGQGSQRGLIFCRTRAGAIRMGEELEKAGLSVGVIQGDLSQRDRDKVMRAFKKERVQFLIATDVAARGIDVEALSFVIQHQLPDAIQYYTHRSGRTARAGKRGVSLTLIEPSERGQITKLEQSLGLNFSLVE</sequence>
<evidence type="ECO:0000256" key="6">
    <source>
        <dbReference type="PROSITE-ProRule" id="PRU00552"/>
    </source>
</evidence>
<keyword evidence="1 7" id="KW-0547">Nucleotide-binding</keyword>
<evidence type="ECO:0000256" key="5">
    <source>
        <dbReference type="ARBA" id="ARBA00038437"/>
    </source>
</evidence>
<dbReference type="PANTHER" id="PTHR47959:SF13">
    <property type="entry name" value="ATP-DEPENDENT RNA HELICASE RHLE"/>
    <property type="match status" value="1"/>
</dbReference>
<keyword evidence="3 7" id="KW-0347">Helicase</keyword>
<dbReference type="SUPFAM" id="SSF52540">
    <property type="entry name" value="P-loop containing nucleoside triphosphate hydrolases"/>
    <property type="match status" value="1"/>
</dbReference>
<dbReference type="PROSITE" id="PS00039">
    <property type="entry name" value="DEAD_ATP_HELICASE"/>
    <property type="match status" value="1"/>
</dbReference>
<dbReference type="InterPro" id="IPR000629">
    <property type="entry name" value="RNA-helicase_DEAD-box_CS"/>
</dbReference>
<dbReference type="InterPro" id="IPR011545">
    <property type="entry name" value="DEAD/DEAH_box_helicase_dom"/>
</dbReference>
<evidence type="ECO:0000256" key="2">
    <source>
        <dbReference type="ARBA" id="ARBA00022801"/>
    </source>
</evidence>
<keyword evidence="12" id="KW-1185">Reference proteome</keyword>
<dbReference type="PROSITE" id="PS51194">
    <property type="entry name" value="HELICASE_CTER"/>
    <property type="match status" value="1"/>
</dbReference>
<evidence type="ECO:0000313" key="11">
    <source>
        <dbReference type="EMBL" id="MDQ8208807.1"/>
    </source>
</evidence>
<dbReference type="PANTHER" id="PTHR47959">
    <property type="entry name" value="ATP-DEPENDENT RNA HELICASE RHLE-RELATED"/>
    <property type="match status" value="1"/>
</dbReference>
<dbReference type="EMBL" id="JARXHW010000041">
    <property type="protein sequence ID" value="MDQ8208807.1"/>
    <property type="molecule type" value="Genomic_DNA"/>
</dbReference>
<dbReference type="Gene3D" id="3.40.50.300">
    <property type="entry name" value="P-loop containing nucleotide triphosphate hydrolases"/>
    <property type="match status" value="2"/>
</dbReference>
<dbReference type="CDD" id="cd00268">
    <property type="entry name" value="DEADc"/>
    <property type="match status" value="1"/>
</dbReference>
<evidence type="ECO:0000256" key="1">
    <source>
        <dbReference type="ARBA" id="ARBA00022741"/>
    </source>
</evidence>
<dbReference type="InterPro" id="IPR014001">
    <property type="entry name" value="Helicase_ATP-bd"/>
</dbReference>
<evidence type="ECO:0000259" key="9">
    <source>
        <dbReference type="PROSITE" id="PS51194"/>
    </source>
</evidence>
<protein>
    <submittedName>
        <fullName evidence="11">DEAD/DEAH box helicase</fullName>
        <ecNumber evidence="11">3.6.4.-</ecNumber>
    </submittedName>
</protein>
<dbReference type="PROSITE" id="PS51195">
    <property type="entry name" value="Q_MOTIF"/>
    <property type="match status" value="1"/>
</dbReference>
<dbReference type="SMART" id="SM00487">
    <property type="entry name" value="DEXDc"/>
    <property type="match status" value="1"/>
</dbReference>
<name>A0ABU1B0L3_9BACT</name>
<dbReference type="InterPro" id="IPR050079">
    <property type="entry name" value="DEAD_box_RNA_helicase"/>
</dbReference>
<dbReference type="Pfam" id="PF00271">
    <property type="entry name" value="Helicase_C"/>
    <property type="match status" value="1"/>
</dbReference>
<feature type="domain" description="Helicase C-terminal" evidence="9">
    <location>
        <begin position="218"/>
        <end position="371"/>
    </location>
</feature>
<evidence type="ECO:0000313" key="12">
    <source>
        <dbReference type="Proteomes" id="UP001225316"/>
    </source>
</evidence>
<dbReference type="Proteomes" id="UP001225316">
    <property type="component" value="Unassembled WGS sequence"/>
</dbReference>
<feature type="domain" description="DEAD-box RNA helicase Q" evidence="10">
    <location>
        <begin position="3"/>
        <end position="31"/>
    </location>
</feature>
<keyword evidence="4 7" id="KW-0067">ATP-binding</keyword>
<accession>A0ABU1B0L3</accession>
<dbReference type="RefSeq" id="WP_308951497.1">
    <property type="nucleotide sequence ID" value="NZ_JARXHW010000041.1"/>
</dbReference>
<gene>
    <name evidence="11" type="ORF">QEH52_14870</name>
</gene>
<evidence type="ECO:0000259" key="8">
    <source>
        <dbReference type="PROSITE" id="PS51192"/>
    </source>
</evidence>
<dbReference type="Pfam" id="PF00270">
    <property type="entry name" value="DEAD"/>
    <property type="match status" value="1"/>
</dbReference>
<feature type="short sequence motif" description="Q motif" evidence="6">
    <location>
        <begin position="3"/>
        <end position="31"/>
    </location>
</feature>
<dbReference type="InterPro" id="IPR014014">
    <property type="entry name" value="RNA_helicase_DEAD_Q_motif"/>
</dbReference>
<dbReference type="InterPro" id="IPR027417">
    <property type="entry name" value="P-loop_NTPase"/>
</dbReference>
<proteinExistence type="inferred from homology"/>
<organism evidence="11 12">
    <name type="scientific">Thalassobacterium maritimum</name>
    <dbReference type="NCBI Taxonomy" id="3041265"/>
    <lineage>
        <taxon>Bacteria</taxon>
        <taxon>Pseudomonadati</taxon>
        <taxon>Verrucomicrobiota</taxon>
        <taxon>Opitutia</taxon>
        <taxon>Puniceicoccales</taxon>
        <taxon>Coraliomargaritaceae</taxon>
        <taxon>Thalassobacterium</taxon>
    </lineage>
</organism>
<comment type="similarity">
    <text evidence="5 7">Belongs to the DEAD box helicase family.</text>
</comment>
<evidence type="ECO:0000256" key="3">
    <source>
        <dbReference type="ARBA" id="ARBA00022806"/>
    </source>
</evidence>
<dbReference type="EC" id="3.6.4.-" evidence="11"/>
<dbReference type="PROSITE" id="PS51192">
    <property type="entry name" value="HELICASE_ATP_BIND_1"/>
    <property type="match status" value="1"/>
</dbReference>
<evidence type="ECO:0000259" key="10">
    <source>
        <dbReference type="PROSITE" id="PS51195"/>
    </source>
</evidence>
<dbReference type="CDD" id="cd18787">
    <property type="entry name" value="SF2_C_DEAD"/>
    <property type="match status" value="1"/>
</dbReference>
<feature type="domain" description="Helicase ATP-binding" evidence="8">
    <location>
        <begin position="35"/>
        <end position="206"/>
    </location>
</feature>
<comment type="caution">
    <text evidence="11">The sequence shown here is derived from an EMBL/GenBank/DDBJ whole genome shotgun (WGS) entry which is preliminary data.</text>
</comment>
<evidence type="ECO:0000256" key="4">
    <source>
        <dbReference type="ARBA" id="ARBA00022840"/>
    </source>
</evidence>
<evidence type="ECO:0000256" key="7">
    <source>
        <dbReference type="RuleBase" id="RU000492"/>
    </source>
</evidence>
<reference evidence="11 12" key="1">
    <citation type="submission" date="2023-04" db="EMBL/GenBank/DDBJ databases">
        <title>A novel bacteria isolated from coastal sediment.</title>
        <authorList>
            <person name="Liu X.-J."/>
            <person name="Du Z.-J."/>
        </authorList>
    </citation>
    <scope>NUCLEOTIDE SEQUENCE [LARGE SCALE GENOMIC DNA]</scope>
    <source>
        <strain evidence="11 12">SDUM461003</strain>
    </source>
</reference>
<keyword evidence="2 7" id="KW-0378">Hydrolase</keyword>
<dbReference type="InterPro" id="IPR001650">
    <property type="entry name" value="Helicase_C-like"/>
</dbReference>
<dbReference type="GO" id="GO:0016787">
    <property type="term" value="F:hydrolase activity"/>
    <property type="evidence" value="ECO:0007669"/>
    <property type="project" value="UniProtKB-KW"/>
</dbReference>
<dbReference type="InterPro" id="IPR044742">
    <property type="entry name" value="DEAD/DEAH_RhlB"/>
</dbReference>
<dbReference type="SMART" id="SM00490">
    <property type="entry name" value="HELICc"/>
    <property type="match status" value="1"/>
</dbReference>